<feature type="chain" id="PRO_5022182382" evidence="12">
    <location>
        <begin position="23"/>
        <end position="708"/>
    </location>
</feature>
<evidence type="ECO:0000256" key="3">
    <source>
        <dbReference type="ARBA" id="ARBA00022452"/>
    </source>
</evidence>
<evidence type="ECO:0000256" key="8">
    <source>
        <dbReference type="ARBA" id="ARBA00023077"/>
    </source>
</evidence>
<gene>
    <name evidence="15" type="ORF">FBZ89_102148</name>
</gene>
<evidence type="ECO:0000313" key="16">
    <source>
        <dbReference type="Proteomes" id="UP000319859"/>
    </source>
</evidence>
<keyword evidence="8 11" id="KW-0798">TonB box</keyword>
<evidence type="ECO:0000256" key="2">
    <source>
        <dbReference type="ARBA" id="ARBA00022448"/>
    </source>
</evidence>
<dbReference type="EMBL" id="VITN01000002">
    <property type="protein sequence ID" value="TWB23395.1"/>
    <property type="molecule type" value="Genomic_DNA"/>
</dbReference>
<dbReference type="Proteomes" id="UP000319859">
    <property type="component" value="Unassembled WGS sequence"/>
</dbReference>
<dbReference type="InterPro" id="IPR039426">
    <property type="entry name" value="TonB-dep_rcpt-like"/>
</dbReference>
<feature type="signal peptide" evidence="12">
    <location>
        <begin position="1"/>
        <end position="22"/>
    </location>
</feature>
<dbReference type="PANTHER" id="PTHR32552:SF81">
    <property type="entry name" value="TONB-DEPENDENT OUTER MEMBRANE RECEPTOR"/>
    <property type="match status" value="1"/>
</dbReference>
<dbReference type="InterPro" id="IPR037066">
    <property type="entry name" value="Plug_dom_sf"/>
</dbReference>
<comment type="similarity">
    <text evidence="11">Belongs to the TonB-dependent receptor family.</text>
</comment>
<organism evidence="15 16">
    <name type="scientific">Nitrospirillum amazonense</name>
    <dbReference type="NCBI Taxonomy" id="28077"/>
    <lineage>
        <taxon>Bacteria</taxon>
        <taxon>Pseudomonadati</taxon>
        <taxon>Pseudomonadota</taxon>
        <taxon>Alphaproteobacteria</taxon>
        <taxon>Rhodospirillales</taxon>
        <taxon>Azospirillaceae</taxon>
        <taxon>Nitrospirillum</taxon>
    </lineage>
</organism>
<comment type="subcellular location">
    <subcellularLocation>
        <location evidence="1">Cell outer membrane</location>
        <topology evidence="1">Multi-pass membrane protein</topology>
    </subcellularLocation>
</comment>
<dbReference type="Gene3D" id="2.170.130.10">
    <property type="entry name" value="TonB-dependent receptor, plug domain"/>
    <property type="match status" value="1"/>
</dbReference>
<keyword evidence="12" id="KW-0732">Signal</keyword>
<dbReference type="GO" id="GO:0006826">
    <property type="term" value="P:iron ion transport"/>
    <property type="evidence" value="ECO:0007669"/>
    <property type="project" value="UniProtKB-KW"/>
</dbReference>
<dbReference type="Pfam" id="PF07715">
    <property type="entry name" value="Plug"/>
    <property type="match status" value="1"/>
</dbReference>
<feature type="domain" description="TonB-dependent receptor-like beta-barrel" evidence="13">
    <location>
        <begin position="271"/>
        <end position="664"/>
    </location>
</feature>
<evidence type="ECO:0000256" key="7">
    <source>
        <dbReference type="ARBA" id="ARBA00023065"/>
    </source>
</evidence>
<dbReference type="AlphaFoldDB" id="A0A560FP63"/>
<dbReference type="SUPFAM" id="SSF56935">
    <property type="entry name" value="Porins"/>
    <property type="match status" value="1"/>
</dbReference>
<name>A0A560FP63_9PROT</name>
<reference evidence="15 16" key="1">
    <citation type="submission" date="2019-06" db="EMBL/GenBank/DDBJ databases">
        <title>Genomic Encyclopedia of Type Strains, Phase IV (KMG-V): Genome sequencing to study the core and pangenomes of soil and plant-associated prokaryotes.</title>
        <authorList>
            <person name="Whitman W."/>
        </authorList>
    </citation>
    <scope>NUCLEOTIDE SEQUENCE [LARGE SCALE GENOMIC DNA]</scope>
    <source>
        <strain evidence="15 16">BR 11880</strain>
    </source>
</reference>
<keyword evidence="7" id="KW-0406">Ion transport</keyword>
<evidence type="ECO:0000256" key="6">
    <source>
        <dbReference type="ARBA" id="ARBA00023004"/>
    </source>
</evidence>
<evidence type="ECO:0000259" key="14">
    <source>
        <dbReference type="Pfam" id="PF07715"/>
    </source>
</evidence>
<evidence type="ECO:0000256" key="10">
    <source>
        <dbReference type="ARBA" id="ARBA00023237"/>
    </source>
</evidence>
<keyword evidence="3" id="KW-1134">Transmembrane beta strand</keyword>
<keyword evidence="6" id="KW-0408">Iron</keyword>
<dbReference type="Pfam" id="PF00593">
    <property type="entry name" value="TonB_dep_Rec_b-barrel"/>
    <property type="match status" value="1"/>
</dbReference>
<evidence type="ECO:0000256" key="1">
    <source>
        <dbReference type="ARBA" id="ARBA00004571"/>
    </source>
</evidence>
<comment type="caution">
    <text evidence="15">The sequence shown here is derived from an EMBL/GenBank/DDBJ whole genome shotgun (WGS) entry which is preliminary data.</text>
</comment>
<dbReference type="InterPro" id="IPR000531">
    <property type="entry name" value="Beta-barrel_TonB"/>
</dbReference>
<evidence type="ECO:0000256" key="4">
    <source>
        <dbReference type="ARBA" id="ARBA00022496"/>
    </source>
</evidence>
<keyword evidence="4" id="KW-0410">Iron transport</keyword>
<dbReference type="Gene3D" id="2.40.170.20">
    <property type="entry name" value="TonB-dependent receptor, beta-barrel domain"/>
    <property type="match status" value="1"/>
</dbReference>
<keyword evidence="2" id="KW-0813">Transport</keyword>
<keyword evidence="10" id="KW-0998">Cell outer membrane</keyword>
<proteinExistence type="inferred from homology"/>
<evidence type="ECO:0000256" key="11">
    <source>
        <dbReference type="RuleBase" id="RU003357"/>
    </source>
</evidence>
<evidence type="ECO:0000256" key="9">
    <source>
        <dbReference type="ARBA" id="ARBA00023136"/>
    </source>
</evidence>
<accession>A0A560FP63</accession>
<evidence type="ECO:0000256" key="5">
    <source>
        <dbReference type="ARBA" id="ARBA00022692"/>
    </source>
</evidence>
<evidence type="ECO:0000313" key="15">
    <source>
        <dbReference type="EMBL" id="TWB23395.1"/>
    </source>
</evidence>
<evidence type="ECO:0000259" key="13">
    <source>
        <dbReference type="Pfam" id="PF00593"/>
    </source>
</evidence>
<keyword evidence="9 11" id="KW-0472">Membrane</keyword>
<evidence type="ECO:0000256" key="12">
    <source>
        <dbReference type="SAM" id="SignalP"/>
    </source>
</evidence>
<protein>
    <submittedName>
        <fullName evidence="15">Outer membrane receptor protein involved in Fe transport</fullName>
    </submittedName>
</protein>
<keyword evidence="5" id="KW-0812">Transmembrane</keyword>
<feature type="domain" description="TonB-dependent receptor plug" evidence="14">
    <location>
        <begin position="53"/>
        <end position="159"/>
    </location>
</feature>
<dbReference type="InterPro" id="IPR012910">
    <property type="entry name" value="Plug_dom"/>
</dbReference>
<sequence>MRAWMLTGTAAAGLLFCDMARAGVPTLDAGTTVIDIIGQRPQGLIGSADTASQGTVLKEQLDLRPAYRVGELLETVPGLIVTQHSGEGKANQYFLRGFNLDHGTDIAISLDGMPVNMRTHAHGQGYADLNFFIPELASGLQYGKGTYTAADGDFATAGTVRIGYLDHLDHDLASVSAGTLGDQRVFAAASRAVAGGTLLAAADYTHVDGPWTIPDNFHKVNGVLRYSQGTVANGWALTAMGMSDHFHATNQIPERAVEEGLIGLYDAIDPTDGGSSSRWSVSGRYADTDGDRQIKASAYVIGYDMTLFNDFDYSIDFPSPINDQFEQKDHRHIYGGEVSYTRYSNLFGLAGQNTVGFQTRVDDINLILAPTTQRVERFLVRADDVLEASGGLYLENRTRWTDWARTVTGLRWDVFHGDDSSSDALNSGATSKGLLSPKMSLVLGPWAETEVYASVGRGFHSNDVRGAVTKVDALGTILSGALQAQNKVPLMTPATGYEVGFRTGIVPHLQATLSLFVLDLDSELTFSGDAGQTSAGRPSRRQGVEISTFYTPASWLIIDADLAVSRARFTSADMGEADVIDGHPGDFIPGASKVNASVGVTITDLGALGAWASGLEAGLQFRYFGPRPLLEDGSVWSPATGLVNARLGYKLTDAIKMQVDVFNLLDRRAHQIDYYYPSQLPGEAGPVNDIHFHPVEPRSARFTVSAAF</sequence>
<keyword evidence="15" id="KW-0675">Receptor</keyword>
<dbReference type="InterPro" id="IPR036942">
    <property type="entry name" value="Beta-barrel_TonB_sf"/>
</dbReference>
<dbReference type="GO" id="GO:0009279">
    <property type="term" value="C:cell outer membrane"/>
    <property type="evidence" value="ECO:0007669"/>
    <property type="project" value="UniProtKB-SubCell"/>
</dbReference>
<dbReference type="PANTHER" id="PTHR32552">
    <property type="entry name" value="FERRICHROME IRON RECEPTOR-RELATED"/>
    <property type="match status" value="1"/>
</dbReference>